<organism evidence="5 6">
    <name type="scientific">Paraburkholderia guartelaensis</name>
    <dbReference type="NCBI Taxonomy" id="2546446"/>
    <lineage>
        <taxon>Bacteria</taxon>
        <taxon>Pseudomonadati</taxon>
        <taxon>Pseudomonadota</taxon>
        <taxon>Betaproteobacteria</taxon>
        <taxon>Burkholderiales</taxon>
        <taxon>Burkholderiaceae</taxon>
        <taxon>Paraburkholderia</taxon>
    </lineage>
</organism>
<evidence type="ECO:0000313" key="5">
    <source>
        <dbReference type="EMBL" id="TDG02444.1"/>
    </source>
</evidence>
<sequence length="68" mass="7471">MSGHGRTRECANHVTVSIGVALYHEDEFDLSPAFERADQALYRAKEAGRNRVEPEALSDQRGKPSAAT</sequence>
<dbReference type="Pfam" id="PF00990">
    <property type="entry name" value="GGDEF"/>
    <property type="match status" value="1"/>
</dbReference>
<dbReference type="AlphaFoldDB" id="A0A4R5L408"/>
<dbReference type="GO" id="GO:0052621">
    <property type="term" value="F:diguanylate cyclase activity"/>
    <property type="evidence" value="ECO:0007669"/>
    <property type="project" value="UniProtKB-EC"/>
</dbReference>
<evidence type="ECO:0000256" key="3">
    <source>
        <dbReference type="SAM" id="MobiDB-lite"/>
    </source>
</evidence>
<protein>
    <recommendedName>
        <fullName evidence="1">diguanylate cyclase</fullName>
        <ecNumber evidence="1">2.7.7.65</ecNumber>
    </recommendedName>
</protein>
<accession>A0A4R5L408</accession>
<proteinExistence type="predicted"/>
<dbReference type="PROSITE" id="PS50887">
    <property type="entry name" value="GGDEF"/>
    <property type="match status" value="1"/>
</dbReference>
<feature type="domain" description="GGDEF" evidence="4">
    <location>
        <begin position="1"/>
        <end position="57"/>
    </location>
</feature>
<dbReference type="RefSeq" id="WP_133190213.1">
    <property type="nucleotide sequence ID" value="NZ_SMOD01000062.1"/>
</dbReference>
<dbReference type="InterPro" id="IPR050469">
    <property type="entry name" value="Diguanylate_Cyclase"/>
</dbReference>
<dbReference type="OrthoDB" id="9157674at2"/>
<feature type="compositionally biased region" description="Basic and acidic residues" evidence="3">
    <location>
        <begin position="45"/>
        <end position="62"/>
    </location>
</feature>
<evidence type="ECO:0000256" key="2">
    <source>
        <dbReference type="ARBA" id="ARBA00034247"/>
    </source>
</evidence>
<dbReference type="EC" id="2.7.7.65" evidence="1"/>
<feature type="region of interest" description="Disordered" evidence="3">
    <location>
        <begin position="45"/>
        <end position="68"/>
    </location>
</feature>
<dbReference type="InterPro" id="IPR000160">
    <property type="entry name" value="GGDEF_dom"/>
</dbReference>
<dbReference type="InterPro" id="IPR029787">
    <property type="entry name" value="Nucleotide_cyclase"/>
</dbReference>
<reference evidence="5 6" key="1">
    <citation type="submission" date="2019-03" db="EMBL/GenBank/DDBJ databases">
        <title>Paraburkholderia sp. isolated from native Mimosa gymnas in Guartela State Park, Brazil.</title>
        <authorList>
            <person name="Paulitsch F."/>
            <person name="Hungria M."/>
            <person name="Delamuta J.R.M."/>
            <person name="Ribeiro R.A."/>
            <person name="Dall'Agnol R."/>
            <person name="Silva J.S.B."/>
        </authorList>
    </citation>
    <scope>NUCLEOTIDE SEQUENCE [LARGE SCALE GENOMIC DNA]</scope>
    <source>
        <strain evidence="5 6">CNPSo 3008</strain>
    </source>
</reference>
<evidence type="ECO:0000256" key="1">
    <source>
        <dbReference type="ARBA" id="ARBA00012528"/>
    </source>
</evidence>
<name>A0A4R5L408_9BURK</name>
<dbReference type="Proteomes" id="UP000295606">
    <property type="component" value="Unassembled WGS sequence"/>
</dbReference>
<evidence type="ECO:0000259" key="4">
    <source>
        <dbReference type="PROSITE" id="PS50887"/>
    </source>
</evidence>
<comment type="caution">
    <text evidence="5">The sequence shown here is derived from an EMBL/GenBank/DDBJ whole genome shotgun (WGS) entry which is preliminary data.</text>
</comment>
<dbReference type="GO" id="GO:1902201">
    <property type="term" value="P:negative regulation of bacterial-type flagellum-dependent cell motility"/>
    <property type="evidence" value="ECO:0007669"/>
    <property type="project" value="TreeGrafter"/>
</dbReference>
<dbReference type="Gene3D" id="3.30.70.270">
    <property type="match status" value="1"/>
</dbReference>
<dbReference type="PANTHER" id="PTHR45138:SF9">
    <property type="entry name" value="DIGUANYLATE CYCLASE DGCM-RELATED"/>
    <property type="match status" value="1"/>
</dbReference>
<dbReference type="SUPFAM" id="SSF55073">
    <property type="entry name" value="Nucleotide cyclase"/>
    <property type="match status" value="1"/>
</dbReference>
<gene>
    <name evidence="5" type="ORF">E1N52_39710</name>
</gene>
<dbReference type="PANTHER" id="PTHR45138">
    <property type="entry name" value="REGULATORY COMPONENTS OF SENSORY TRANSDUCTION SYSTEM"/>
    <property type="match status" value="1"/>
</dbReference>
<evidence type="ECO:0000313" key="6">
    <source>
        <dbReference type="Proteomes" id="UP000295606"/>
    </source>
</evidence>
<dbReference type="InterPro" id="IPR043128">
    <property type="entry name" value="Rev_trsase/Diguanyl_cyclase"/>
</dbReference>
<dbReference type="GO" id="GO:0043709">
    <property type="term" value="P:cell adhesion involved in single-species biofilm formation"/>
    <property type="evidence" value="ECO:0007669"/>
    <property type="project" value="TreeGrafter"/>
</dbReference>
<dbReference type="NCBIfam" id="TIGR00254">
    <property type="entry name" value="GGDEF"/>
    <property type="match status" value="1"/>
</dbReference>
<dbReference type="EMBL" id="SMOD01000062">
    <property type="protein sequence ID" value="TDG02444.1"/>
    <property type="molecule type" value="Genomic_DNA"/>
</dbReference>
<comment type="catalytic activity">
    <reaction evidence="2">
        <text>2 GTP = 3',3'-c-di-GMP + 2 diphosphate</text>
        <dbReference type="Rhea" id="RHEA:24898"/>
        <dbReference type="ChEBI" id="CHEBI:33019"/>
        <dbReference type="ChEBI" id="CHEBI:37565"/>
        <dbReference type="ChEBI" id="CHEBI:58805"/>
        <dbReference type="EC" id="2.7.7.65"/>
    </reaction>
</comment>
<dbReference type="GO" id="GO:0005886">
    <property type="term" value="C:plasma membrane"/>
    <property type="evidence" value="ECO:0007669"/>
    <property type="project" value="TreeGrafter"/>
</dbReference>